<organism evidence="3">
    <name type="scientific">Echinostoma caproni</name>
    <dbReference type="NCBI Taxonomy" id="27848"/>
    <lineage>
        <taxon>Eukaryota</taxon>
        <taxon>Metazoa</taxon>
        <taxon>Spiralia</taxon>
        <taxon>Lophotrochozoa</taxon>
        <taxon>Platyhelminthes</taxon>
        <taxon>Trematoda</taxon>
        <taxon>Digenea</taxon>
        <taxon>Plagiorchiida</taxon>
        <taxon>Echinostomata</taxon>
        <taxon>Echinostomatoidea</taxon>
        <taxon>Echinostomatidae</taxon>
        <taxon>Echinostoma</taxon>
    </lineage>
</organism>
<accession>A0A183B6D0</accession>
<keyword evidence="2" id="KW-1185">Reference proteome</keyword>
<dbReference type="WBParaSite" id="ECPE_0001480501-mRNA-1">
    <property type="protein sequence ID" value="ECPE_0001480501-mRNA-1"/>
    <property type="gene ID" value="ECPE_0001480501"/>
</dbReference>
<dbReference type="Gene3D" id="3.30.40.10">
    <property type="entry name" value="Zinc/RING finger domain, C3HC4 (zinc finger)"/>
    <property type="match status" value="1"/>
</dbReference>
<dbReference type="OrthoDB" id="6318614at2759"/>
<evidence type="ECO:0000313" key="1">
    <source>
        <dbReference type="EMBL" id="VDP92037.1"/>
    </source>
</evidence>
<dbReference type="AlphaFoldDB" id="A0A183B6D0"/>
<dbReference type="InterPro" id="IPR013083">
    <property type="entry name" value="Znf_RING/FYVE/PHD"/>
</dbReference>
<proteinExistence type="predicted"/>
<dbReference type="EMBL" id="UZAN01058485">
    <property type="protein sequence ID" value="VDP92037.1"/>
    <property type="molecule type" value="Genomic_DNA"/>
</dbReference>
<protein>
    <submittedName>
        <fullName evidence="3">PHD domain-containing protein</fullName>
    </submittedName>
</protein>
<dbReference type="InterPro" id="IPR011011">
    <property type="entry name" value="Znf_FYVE_PHD"/>
</dbReference>
<dbReference type="SUPFAM" id="SSF57903">
    <property type="entry name" value="FYVE/PHD zinc finger"/>
    <property type="match status" value="1"/>
</dbReference>
<evidence type="ECO:0000313" key="3">
    <source>
        <dbReference type="WBParaSite" id="ECPE_0001480501-mRNA-1"/>
    </source>
</evidence>
<dbReference type="Proteomes" id="UP000272942">
    <property type="component" value="Unassembled WGS sequence"/>
</dbReference>
<reference evidence="1 2" key="2">
    <citation type="submission" date="2018-11" db="EMBL/GenBank/DDBJ databases">
        <authorList>
            <consortium name="Pathogen Informatics"/>
        </authorList>
    </citation>
    <scope>NUCLEOTIDE SEQUENCE [LARGE SCALE GENOMIC DNA]</scope>
    <source>
        <strain evidence="1 2">Egypt</strain>
    </source>
</reference>
<reference evidence="3" key="1">
    <citation type="submission" date="2016-06" db="UniProtKB">
        <authorList>
            <consortium name="WormBaseParasite"/>
        </authorList>
    </citation>
    <scope>IDENTIFICATION</scope>
</reference>
<dbReference type="CDD" id="cd15517">
    <property type="entry name" value="PHD_TCF19_like"/>
    <property type="match status" value="1"/>
</dbReference>
<sequence>MLPKIPGRWPDIQLLCCRPGMSYGVLFNRDTDLDKLFVDFKYLGKKKTPQTNAGILPSVASTSHQPSTTVVRNTVAKRKPVLEARPTNEKELVFIGDPVQGLDFRCMRTLTSRMFKLEAKRRLLQQPTSAIHNQVCSICRLDEPQVDLDEEIQWVQCFGCQRWTHFKCTGFNNGEKYLCMHYLSRWPRWDA</sequence>
<name>A0A183B6D0_9TREM</name>
<evidence type="ECO:0000313" key="2">
    <source>
        <dbReference type="Proteomes" id="UP000272942"/>
    </source>
</evidence>
<gene>
    <name evidence="1" type="ORF">ECPE_LOCUS14765</name>
</gene>